<sequence length="85" mass="9960">MWLSRRRVPYNPTDPLNENPLFDASPFTVRFKHSNWSLAALQYWLIFYLCESGVSYGSMIAFNIISHGVTPDFHRKIPTKRKKKA</sequence>
<dbReference type="Proteomes" id="UP000887013">
    <property type="component" value="Unassembled WGS sequence"/>
</dbReference>
<comment type="caution">
    <text evidence="1">The sequence shown here is derived from an EMBL/GenBank/DDBJ whole genome shotgun (WGS) entry which is preliminary data.</text>
</comment>
<reference evidence="1" key="1">
    <citation type="submission" date="2020-08" db="EMBL/GenBank/DDBJ databases">
        <title>Multicomponent nature underlies the extraordinary mechanical properties of spider dragline silk.</title>
        <authorList>
            <person name="Kono N."/>
            <person name="Nakamura H."/>
            <person name="Mori M."/>
            <person name="Yoshida Y."/>
            <person name="Ohtoshi R."/>
            <person name="Malay A.D."/>
            <person name="Moran D.A.P."/>
            <person name="Tomita M."/>
            <person name="Numata K."/>
            <person name="Arakawa K."/>
        </authorList>
    </citation>
    <scope>NUCLEOTIDE SEQUENCE</scope>
</reference>
<gene>
    <name evidence="1" type="ORF">NPIL_304831</name>
</gene>
<evidence type="ECO:0000313" key="1">
    <source>
        <dbReference type="EMBL" id="GFT83426.1"/>
    </source>
</evidence>
<evidence type="ECO:0000313" key="2">
    <source>
        <dbReference type="Proteomes" id="UP000887013"/>
    </source>
</evidence>
<accession>A0A8X6PVX8</accession>
<dbReference type="EMBL" id="BMAW01023587">
    <property type="protein sequence ID" value="GFT83426.1"/>
    <property type="molecule type" value="Genomic_DNA"/>
</dbReference>
<protein>
    <submittedName>
        <fullName evidence="1">Uncharacterized protein</fullName>
    </submittedName>
</protein>
<organism evidence="1 2">
    <name type="scientific">Nephila pilipes</name>
    <name type="common">Giant wood spider</name>
    <name type="synonym">Nephila maculata</name>
    <dbReference type="NCBI Taxonomy" id="299642"/>
    <lineage>
        <taxon>Eukaryota</taxon>
        <taxon>Metazoa</taxon>
        <taxon>Ecdysozoa</taxon>
        <taxon>Arthropoda</taxon>
        <taxon>Chelicerata</taxon>
        <taxon>Arachnida</taxon>
        <taxon>Araneae</taxon>
        <taxon>Araneomorphae</taxon>
        <taxon>Entelegynae</taxon>
        <taxon>Araneoidea</taxon>
        <taxon>Nephilidae</taxon>
        <taxon>Nephila</taxon>
    </lineage>
</organism>
<keyword evidence="2" id="KW-1185">Reference proteome</keyword>
<dbReference type="AlphaFoldDB" id="A0A8X6PVX8"/>
<name>A0A8X6PVX8_NEPPI</name>
<proteinExistence type="predicted"/>